<protein>
    <submittedName>
        <fullName evidence="2">Uncharacterized protein</fullName>
    </submittedName>
</protein>
<accession>A0ABT4IB36</accession>
<proteinExistence type="predicted"/>
<dbReference type="EMBL" id="JAPTMY010000022">
    <property type="protein sequence ID" value="MCZ0858420.1"/>
    <property type="molecule type" value="Genomic_DNA"/>
</dbReference>
<sequence>MVDASHNGGADGGGVRDGSRGLRERRGLRRLSRSLHDVAVGILYLYDGE</sequence>
<dbReference type="RefSeq" id="WP_268917819.1">
    <property type="nucleotide sequence ID" value="NZ_JAPTMY010000022.1"/>
</dbReference>
<feature type="region of interest" description="Disordered" evidence="1">
    <location>
        <begin position="1"/>
        <end position="23"/>
    </location>
</feature>
<comment type="caution">
    <text evidence="2">The sequence shown here is derived from an EMBL/GenBank/DDBJ whole genome shotgun (WGS) entry which is preliminary data.</text>
</comment>
<name>A0ABT4IB36_9ACTO</name>
<reference evidence="2" key="1">
    <citation type="submission" date="2022-10" db="EMBL/GenBank/DDBJ databases">
        <title>Genome sequence of Actinomyces israelii ATCC 10048.</title>
        <authorList>
            <person name="Watt R.M."/>
            <person name="Tong W.M."/>
        </authorList>
    </citation>
    <scope>NUCLEOTIDE SEQUENCE</scope>
    <source>
        <strain evidence="2">ATCC 10048</strain>
    </source>
</reference>
<organism evidence="2 3">
    <name type="scientific">Actinomyces israelii</name>
    <dbReference type="NCBI Taxonomy" id="1659"/>
    <lineage>
        <taxon>Bacteria</taxon>
        <taxon>Bacillati</taxon>
        <taxon>Actinomycetota</taxon>
        <taxon>Actinomycetes</taxon>
        <taxon>Actinomycetales</taxon>
        <taxon>Actinomycetaceae</taxon>
        <taxon>Actinomyces</taxon>
    </lineage>
</organism>
<keyword evidence="3" id="KW-1185">Reference proteome</keyword>
<gene>
    <name evidence="2" type="ORF">OHJ16_10240</name>
</gene>
<dbReference type="Proteomes" id="UP001072034">
    <property type="component" value="Unassembled WGS sequence"/>
</dbReference>
<evidence type="ECO:0000256" key="1">
    <source>
        <dbReference type="SAM" id="MobiDB-lite"/>
    </source>
</evidence>
<evidence type="ECO:0000313" key="3">
    <source>
        <dbReference type="Proteomes" id="UP001072034"/>
    </source>
</evidence>
<evidence type="ECO:0000313" key="2">
    <source>
        <dbReference type="EMBL" id="MCZ0858420.1"/>
    </source>
</evidence>